<organism evidence="2 3">
    <name type="scientific">Pararhodospirillum photometricum DSM 122</name>
    <dbReference type="NCBI Taxonomy" id="1150469"/>
    <lineage>
        <taxon>Bacteria</taxon>
        <taxon>Pseudomonadati</taxon>
        <taxon>Pseudomonadota</taxon>
        <taxon>Alphaproteobacteria</taxon>
        <taxon>Rhodospirillales</taxon>
        <taxon>Rhodospirillaceae</taxon>
        <taxon>Pararhodospirillum</taxon>
    </lineage>
</organism>
<sequence>MMMSLSDRAADAVRAVVGRCADHPAGLRVRVSLGGCAGIVYRLGLERAAADGDHVIDLGSAKLFIDPESQPLIDGTTLDFVEEDGVPGFVFDNPKAAGLCSCGGSGDAPTCSS</sequence>
<evidence type="ECO:0000259" key="1">
    <source>
        <dbReference type="Pfam" id="PF01521"/>
    </source>
</evidence>
<dbReference type="eggNOG" id="COG0316">
    <property type="taxonomic scope" value="Bacteria"/>
</dbReference>
<protein>
    <submittedName>
        <fullName evidence="2">HesB/YadR/YfhF</fullName>
    </submittedName>
</protein>
<dbReference type="AlphaFoldDB" id="H6SS71"/>
<dbReference type="InterPro" id="IPR000361">
    <property type="entry name" value="ATAP_core_dom"/>
</dbReference>
<dbReference type="GO" id="GO:0051539">
    <property type="term" value="F:4 iron, 4 sulfur cluster binding"/>
    <property type="evidence" value="ECO:0007669"/>
    <property type="project" value="TreeGrafter"/>
</dbReference>
<dbReference type="SUPFAM" id="SSF89360">
    <property type="entry name" value="HesB-like domain"/>
    <property type="match status" value="1"/>
</dbReference>
<name>H6SS71_PARPM</name>
<dbReference type="Pfam" id="PF01521">
    <property type="entry name" value="Fe-S_biosyn"/>
    <property type="match status" value="1"/>
</dbReference>
<dbReference type="Gene3D" id="2.60.300.12">
    <property type="entry name" value="HesB-like domain"/>
    <property type="match status" value="1"/>
</dbReference>
<dbReference type="GO" id="GO:0051537">
    <property type="term" value="F:2 iron, 2 sulfur cluster binding"/>
    <property type="evidence" value="ECO:0007669"/>
    <property type="project" value="TreeGrafter"/>
</dbReference>
<dbReference type="RefSeq" id="WP_014414390.1">
    <property type="nucleotide sequence ID" value="NC_017059.1"/>
</dbReference>
<feature type="domain" description="Core" evidence="1">
    <location>
        <begin position="1"/>
        <end position="103"/>
    </location>
</feature>
<proteinExistence type="predicted"/>
<dbReference type="PANTHER" id="PTHR43011:SF1">
    <property type="entry name" value="IRON-SULFUR CLUSTER ASSEMBLY 2 HOMOLOG, MITOCHONDRIAL"/>
    <property type="match status" value="1"/>
</dbReference>
<dbReference type="GO" id="GO:0005506">
    <property type="term" value="F:iron ion binding"/>
    <property type="evidence" value="ECO:0007669"/>
    <property type="project" value="TreeGrafter"/>
</dbReference>
<dbReference type="InterPro" id="IPR035903">
    <property type="entry name" value="HesB-like_dom_sf"/>
</dbReference>
<dbReference type="NCBIfam" id="TIGR00049">
    <property type="entry name" value="iron-sulfur cluster assembly accessory protein"/>
    <property type="match status" value="1"/>
</dbReference>
<dbReference type="GO" id="GO:0016226">
    <property type="term" value="P:iron-sulfur cluster assembly"/>
    <property type="evidence" value="ECO:0007669"/>
    <property type="project" value="InterPro"/>
</dbReference>
<dbReference type="EMBL" id="HE663493">
    <property type="protein sequence ID" value="CCG07750.1"/>
    <property type="molecule type" value="Genomic_DNA"/>
</dbReference>
<reference evidence="2 3" key="1">
    <citation type="submission" date="2012-02" db="EMBL/GenBank/DDBJ databases">
        <title>Shotgun genome sequence of Phaeospirillum photometricum DSM 122.</title>
        <authorList>
            <person name="Duquesne K."/>
            <person name="Sturgis J."/>
        </authorList>
    </citation>
    <scope>NUCLEOTIDE SEQUENCE [LARGE SCALE GENOMIC DNA]</scope>
    <source>
        <strain evidence="3">DSM122</strain>
    </source>
</reference>
<dbReference type="PANTHER" id="PTHR43011">
    <property type="entry name" value="IRON-SULFUR CLUSTER ASSEMBLY 2 HOMOLOG, MITOCHONDRIAL"/>
    <property type="match status" value="1"/>
</dbReference>
<keyword evidence="3" id="KW-1185">Reference proteome</keyword>
<dbReference type="HOGENOM" id="CLU_069054_5_2_5"/>
<dbReference type="InterPro" id="IPR016092">
    <property type="entry name" value="ATAP"/>
</dbReference>
<dbReference type="Proteomes" id="UP000033220">
    <property type="component" value="Chromosome DSM 122"/>
</dbReference>
<dbReference type="STRING" id="1150469.RSPPHO_01124"/>
<accession>H6SS71</accession>
<dbReference type="PATRIC" id="fig|1150469.3.peg.1274"/>
<gene>
    <name evidence="2" type="ORF">RSPPHO_01124</name>
</gene>
<evidence type="ECO:0000313" key="2">
    <source>
        <dbReference type="EMBL" id="CCG07750.1"/>
    </source>
</evidence>
<evidence type="ECO:0000313" key="3">
    <source>
        <dbReference type="Proteomes" id="UP000033220"/>
    </source>
</evidence>
<dbReference type="KEGG" id="rpm:RSPPHO_01124"/>